<dbReference type="InterPro" id="IPR011990">
    <property type="entry name" value="TPR-like_helical_dom_sf"/>
</dbReference>
<feature type="compositionally biased region" description="Low complexity" evidence="1">
    <location>
        <begin position="199"/>
        <end position="213"/>
    </location>
</feature>
<dbReference type="Gene3D" id="1.25.40.10">
    <property type="entry name" value="Tetratricopeptide repeat domain"/>
    <property type="match status" value="1"/>
</dbReference>
<dbReference type="Pfam" id="PF13374">
    <property type="entry name" value="TPR_10"/>
    <property type="match status" value="2"/>
</dbReference>
<sequence>MADLEEAFRQAIDATPDDHPNRAMYLNNLGAYLGNRYFRTGAMADLEEAIQVGRRAVDATPENQLDRAGRLSNLGAFLSKRYSRTSAMADLEESIQVARQAVEATPDNHPDRVARLSNLGAFLGERYSHAGVMADLEETVEGSLRLKPRPLSPKLGGRRRDKQGLDITQKFIGVSVCAITRNGAFDDCVPGLGLPPNNPSAAKPPKSPNSSPNERTEQLPKWAHLHTVSMIMVMILNYPEIVPDINFVL</sequence>
<dbReference type="VEuPathDB" id="FungiDB:TSTA_080430"/>
<keyword evidence="3" id="KW-1185">Reference proteome</keyword>
<dbReference type="PANTHER" id="PTHR19959:SF119">
    <property type="entry name" value="FUNGAL LIPASE-LIKE DOMAIN-CONTAINING PROTEIN"/>
    <property type="match status" value="1"/>
</dbReference>
<reference evidence="3" key="1">
    <citation type="journal article" date="2015" name="Genome Announc.">
        <title>Genome sequence of the AIDS-associated pathogen Penicillium marneffei (ATCC18224) and its near taxonomic relative Talaromyces stipitatus (ATCC10500).</title>
        <authorList>
            <person name="Nierman W.C."/>
            <person name="Fedorova-Abrams N.D."/>
            <person name="Andrianopoulos A."/>
        </authorList>
    </citation>
    <scope>NUCLEOTIDE SEQUENCE [LARGE SCALE GENOMIC DNA]</scope>
    <source>
        <strain evidence="3">ATCC 10500 / CBS 375.48 / QM 6759 / NRRL 1006</strain>
    </source>
</reference>
<dbReference type="SUPFAM" id="SSF48452">
    <property type="entry name" value="TPR-like"/>
    <property type="match status" value="1"/>
</dbReference>
<dbReference type="PhylomeDB" id="B8MVK8"/>
<dbReference type="eggNOG" id="KOG4626">
    <property type="taxonomic scope" value="Eukaryota"/>
</dbReference>
<dbReference type="RefSeq" id="XP_002488842.1">
    <property type="nucleotide sequence ID" value="XM_002488797.1"/>
</dbReference>
<dbReference type="Proteomes" id="UP000001745">
    <property type="component" value="Unassembled WGS sequence"/>
</dbReference>
<feature type="region of interest" description="Disordered" evidence="1">
    <location>
        <begin position="195"/>
        <end position="218"/>
    </location>
</feature>
<proteinExistence type="predicted"/>
<dbReference type="AlphaFoldDB" id="B8MVK8"/>
<dbReference type="GeneID" id="8108966"/>
<dbReference type="EMBL" id="EQ962664">
    <property type="protein sequence ID" value="EED11432.1"/>
    <property type="molecule type" value="Genomic_DNA"/>
</dbReference>
<accession>B8MVK8</accession>
<organism evidence="2 3">
    <name type="scientific">Talaromyces stipitatus (strain ATCC 10500 / CBS 375.48 / QM 6759 / NRRL 1006)</name>
    <name type="common">Penicillium stipitatum</name>
    <dbReference type="NCBI Taxonomy" id="441959"/>
    <lineage>
        <taxon>Eukaryota</taxon>
        <taxon>Fungi</taxon>
        <taxon>Dikarya</taxon>
        <taxon>Ascomycota</taxon>
        <taxon>Pezizomycotina</taxon>
        <taxon>Eurotiomycetes</taxon>
        <taxon>Eurotiomycetidae</taxon>
        <taxon>Eurotiales</taxon>
        <taxon>Trichocomaceae</taxon>
        <taxon>Talaromyces</taxon>
        <taxon>Talaromyces sect. Talaromyces</taxon>
    </lineage>
</organism>
<dbReference type="OrthoDB" id="9991317at2759"/>
<protein>
    <submittedName>
        <fullName evidence="2">Uncharacterized protein</fullName>
    </submittedName>
</protein>
<name>B8MVK8_TALSN</name>
<dbReference type="HOGENOM" id="CLU_1116380_0_0_1"/>
<evidence type="ECO:0000256" key="1">
    <source>
        <dbReference type="SAM" id="MobiDB-lite"/>
    </source>
</evidence>
<evidence type="ECO:0000313" key="3">
    <source>
        <dbReference type="Proteomes" id="UP000001745"/>
    </source>
</evidence>
<evidence type="ECO:0000313" key="2">
    <source>
        <dbReference type="EMBL" id="EED11432.1"/>
    </source>
</evidence>
<dbReference type="STRING" id="441959.B8MVK8"/>
<gene>
    <name evidence="2" type="ORF">TSTA_080430</name>
</gene>
<dbReference type="InParanoid" id="B8MVK8"/>
<dbReference type="PANTHER" id="PTHR19959">
    <property type="entry name" value="KINESIN LIGHT CHAIN"/>
    <property type="match status" value="1"/>
</dbReference>